<proteinExistence type="predicted"/>
<feature type="domain" description="DUF6291" evidence="2">
    <location>
        <begin position="6"/>
        <end position="84"/>
    </location>
</feature>
<accession>A0A926CYV2</accession>
<protein>
    <recommendedName>
        <fullName evidence="2">DUF6291 domain-containing protein</fullName>
    </recommendedName>
</protein>
<keyword evidence="4" id="KW-1185">Reference proteome</keyword>
<evidence type="ECO:0000259" key="2">
    <source>
        <dbReference type="Pfam" id="PF19808"/>
    </source>
</evidence>
<comment type="caution">
    <text evidence="3">The sequence shown here is derived from an EMBL/GenBank/DDBJ whole genome shotgun (WGS) entry which is preliminary data.</text>
</comment>
<evidence type="ECO:0000256" key="1">
    <source>
        <dbReference type="SAM" id="MobiDB-lite"/>
    </source>
</evidence>
<evidence type="ECO:0000313" key="3">
    <source>
        <dbReference type="EMBL" id="MBC8528256.1"/>
    </source>
</evidence>
<gene>
    <name evidence="3" type="ORF">H8699_02225</name>
</gene>
<evidence type="ECO:0000313" key="4">
    <source>
        <dbReference type="Proteomes" id="UP000654279"/>
    </source>
</evidence>
<organism evidence="3 4">
    <name type="scientific">Luoshenia tenuis</name>
    <dbReference type="NCBI Taxonomy" id="2763654"/>
    <lineage>
        <taxon>Bacteria</taxon>
        <taxon>Bacillati</taxon>
        <taxon>Bacillota</taxon>
        <taxon>Clostridia</taxon>
        <taxon>Christensenellales</taxon>
        <taxon>Christensenellaceae</taxon>
        <taxon>Luoshenia</taxon>
    </lineage>
</organism>
<dbReference type="AlphaFoldDB" id="A0A926CYV2"/>
<feature type="region of interest" description="Disordered" evidence="1">
    <location>
        <begin position="72"/>
        <end position="91"/>
    </location>
</feature>
<dbReference type="Pfam" id="PF19808">
    <property type="entry name" value="DUF6291"/>
    <property type="match status" value="1"/>
</dbReference>
<dbReference type="EMBL" id="JACRSO010000001">
    <property type="protein sequence ID" value="MBC8528256.1"/>
    <property type="molecule type" value="Genomic_DNA"/>
</dbReference>
<name>A0A926CYV2_9FIRM</name>
<dbReference type="InterPro" id="IPR046258">
    <property type="entry name" value="DUF6291"/>
</dbReference>
<dbReference type="Proteomes" id="UP000654279">
    <property type="component" value="Unassembled WGS sequence"/>
</dbReference>
<sequence length="256" mass="28312">MADKKSFMVYLDYEGPISKLSDAESGQLFKALFAYASTGVAPALEGATAIAFEFIRAQMDRDTEKWESAKQAHIEAGRRGGRPRKQEPEKTERFFDGAEKTKCFSEKPNESVTVTVEDTVTVTETVEDIITPPTPSKGRKSKKVDPFVEFAGGDAEMAEALSGFAEMRKKMRKPMTDRAKTLLLAKLEKLSPDRARQIALLDEATAKNWLSVYDGSDYNRVSHAPPGSKGDEWDRLIASYGGYDEGGKIIDITEHG</sequence>
<reference evidence="3" key="1">
    <citation type="submission" date="2020-08" db="EMBL/GenBank/DDBJ databases">
        <title>Genome public.</title>
        <authorList>
            <person name="Liu C."/>
            <person name="Sun Q."/>
        </authorList>
    </citation>
    <scope>NUCLEOTIDE SEQUENCE</scope>
    <source>
        <strain evidence="3">NSJ-44</strain>
    </source>
</reference>
<dbReference type="RefSeq" id="WP_249284293.1">
    <property type="nucleotide sequence ID" value="NZ_JACRSO010000001.1"/>
</dbReference>